<gene>
    <name evidence="1" type="ORF">S03H2_73120</name>
</gene>
<comment type="caution">
    <text evidence="1">The sequence shown here is derived from an EMBL/GenBank/DDBJ whole genome shotgun (WGS) entry which is preliminary data.</text>
</comment>
<feature type="non-terminal residue" evidence="1">
    <location>
        <position position="1"/>
    </location>
</feature>
<protein>
    <submittedName>
        <fullName evidence="1">Uncharacterized protein</fullName>
    </submittedName>
</protein>
<accession>X1LT11</accession>
<dbReference type="EMBL" id="BARU01049915">
    <property type="protein sequence ID" value="GAH97288.1"/>
    <property type="molecule type" value="Genomic_DNA"/>
</dbReference>
<name>X1LT11_9ZZZZ</name>
<sequence>TLDFAILQIYQIDEEAIEFESIPIGIEPTKID</sequence>
<dbReference type="AlphaFoldDB" id="X1LT11"/>
<evidence type="ECO:0000313" key="1">
    <source>
        <dbReference type="EMBL" id="GAH97288.1"/>
    </source>
</evidence>
<proteinExistence type="predicted"/>
<organism evidence="1">
    <name type="scientific">marine sediment metagenome</name>
    <dbReference type="NCBI Taxonomy" id="412755"/>
    <lineage>
        <taxon>unclassified sequences</taxon>
        <taxon>metagenomes</taxon>
        <taxon>ecological metagenomes</taxon>
    </lineage>
</organism>
<reference evidence="1" key="1">
    <citation type="journal article" date="2014" name="Front. Microbiol.">
        <title>High frequency of phylogenetically diverse reductive dehalogenase-homologous genes in deep subseafloor sedimentary metagenomes.</title>
        <authorList>
            <person name="Kawai M."/>
            <person name="Futagami T."/>
            <person name="Toyoda A."/>
            <person name="Takaki Y."/>
            <person name="Nishi S."/>
            <person name="Hori S."/>
            <person name="Arai W."/>
            <person name="Tsubouchi T."/>
            <person name="Morono Y."/>
            <person name="Uchiyama I."/>
            <person name="Ito T."/>
            <person name="Fujiyama A."/>
            <person name="Inagaki F."/>
            <person name="Takami H."/>
        </authorList>
    </citation>
    <scope>NUCLEOTIDE SEQUENCE</scope>
    <source>
        <strain evidence="1">Expedition CK06-06</strain>
    </source>
</reference>
<feature type="non-terminal residue" evidence="1">
    <location>
        <position position="32"/>
    </location>
</feature>